<evidence type="ECO:0000313" key="3">
    <source>
        <dbReference type="Proteomes" id="UP000585437"/>
    </source>
</evidence>
<feature type="compositionally biased region" description="Polar residues" evidence="1">
    <location>
        <begin position="228"/>
        <end position="240"/>
    </location>
</feature>
<feature type="region of interest" description="Disordered" evidence="1">
    <location>
        <begin position="168"/>
        <end position="311"/>
    </location>
</feature>
<dbReference type="Proteomes" id="UP000585437">
    <property type="component" value="Unassembled WGS sequence"/>
</dbReference>
<feature type="compositionally biased region" description="Pro residues" evidence="1">
    <location>
        <begin position="196"/>
        <end position="207"/>
    </location>
</feature>
<feature type="region of interest" description="Disordered" evidence="1">
    <location>
        <begin position="512"/>
        <end position="591"/>
    </location>
</feature>
<feature type="compositionally biased region" description="Low complexity" evidence="1">
    <location>
        <begin position="258"/>
        <end position="282"/>
    </location>
</feature>
<accession>A0A7X0JIH2</accession>
<name>A0A7X0JIH2_9HYPH</name>
<sequence>MLTPVSATQSMQADPLSSARPVAATRPIAAAAGPEPDLSASDDLLAGARLNLLSLSGQLQLAYGSSIFAETIGQILQIPRNGGEMLSDYAERLTVAVQSMSADEVAALEKTLSKLVKGMSVSLLAEILKNPAGLDAARLILSLEAALVADSDQAENAAVSSYRQNEIASLPKDGATPSPATRPGVPPAVAQSGPSLPGPTLPGPSLPASPALLQPSAPGLFAPVVPPSGSSPDIATTENLRPSPGALPDIGAKSQSVTSPAPGATPPATSATPPAPGAAAPAIAPPSPPTSGSAAAAPETKVPGTELQKPQLLPPLVDLQEEPIREAILARPMPQVLPAALPQTAVPGIATVTNTGALVAAVIDAFDTELKIPISDAEPALAPKPAVEWPSNLAQLVSAIAPSALQAALLATGAPVDNSTAALFKNLFGGGAGTVPHASGQGQPAAGAPDIDAMHTAGITHAEDDLLRIANERYVTTAKTSAAPEAVPDPDIQAMPVPLPLVQREAIGLPFVPYPMADDEPRRENRKTQPVTAVDEDGEADHSQDQAFDHPDEGNQPTDDDNPGDGEAASSEAGNDDRRPNELYWRMAGWA</sequence>
<gene>
    <name evidence="2" type="ORF">F4695_001480</name>
</gene>
<feature type="compositionally biased region" description="Polar residues" evidence="1">
    <location>
        <begin position="1"/>
        <end position="12"/>
    </location>
</feature>
<keyword evidence="3" id="KW-1185">Reference proteome</keyword>
<evidence type="ECO:0000313" key="2">
    <source>
        <dbReference type="EMBL" id="MBB6508148.1"/>
    </source>
</evidence>
<dbReference type="RefSeq" id="WP_184654282.1">
    <property type="nucleotide sequence ID" value="NZ_JACHBU010000002.1"/>
</dbReference>
<feature type="compositionally biased region" description="Basic and acidic residues" evidence="1">
    <location>
        <begin position="540"/>
        <end position="553"/>
    </location>
</feature>
<dbReference type="AlphaFoldDB" id="A0A7X0JIH2"/>
<evidence type="ECO:0000256" key="1">
    <source>
        <dbReference type="SAM" id="MobiDB-lite"/>
    </source>
</evidence>
<organism evidence="2 3">
    <name type="scientific">Rhizobium soli</name>
    <dbReference type="NCBI Taxonomy" id="424798"/>
    <lineage>
        <taxon>Bacteria</taxon>
        <taxon>Pseudomonadati</taxon>
        <taxon>Pseudomonadota</taxon>
        <taxon>Alphaproteobacteria</taxon>
        <taxon>Hyphomicrobiales</taxon>
        <taxon>Rhizobiaceae</taxon>
        <taxon>Rhizobium/Agrobacterium group</taxon>
        <taxon>Rhizobium</taxon>
    </lineage>
</organism>
<protein>
    <submittedName>
        <fullName evidence="2">Uncharacterized protein</fullName>
    </submittedName>
</protein>
<dbReference type="EMBL" id="JACHBU010000002">
    <property type="protein sequence ID" value="MBB6508148.1"/>
    <property type="molecule type" value="Genomic_DNA"/>
</dbReference>
<feature type="region of interest" description="Disordered" evidence="1">
    <location>
        <begin position="1"/>
        <end position="20"/>
    </location>
</feature>
<comment type="caution">
    <text evidence="2">The sequence shown here is derived from an EMBL/GenBank/DDBJ whole genome shotgun (WGS) entry which is preliminary data.</text>
</comment>
<feature type="compositionally biased region" description="Low complexity" evidence="1">
    <location>
        <begin position="208"/>
        <end position="220"/>
    </location>
</feature>
<proteinExistence type="predicted"/>
<reference evidence="2 3" key="1">
    <citation type="submission" date="2020-08" db="EMBL/GenBank/DDBJ databases">
        <title>The Agave Microbiome: Exploring the role of microbial communities in plant adaptations to desert environments.</title>
        <authorList>
            <person name="Partida-Martinez L.P."/>
        </authorList>
    </citation>
    <scope>NUCLEOTIDE SEQUENCE [LARGE SCALE GENOMIC DNA]</scope>
    <source>
        <strain evidence="2 3">AS3.12</strain>
    </source>
</reference>